<dbReference type="EMBL" id="QRGR01000003">
    <property type="protein sequence ID" value="RDV16738.1"/>
    <property type="molecule type" value="Genomic_DNA"/>
</dbReference>
<protein>
    <submittedName>
        <fullName evidence="2">Trehalose synthase</fullName>
    </submittedName>
</protein>
<dbReference type="Gene3D" id="3.90.400.10">
    <property type="entry name" value="Oligo-1,6-glucosidase, Domain 2"/>
    <property type="match status" value="1"/>
</dbReference>
<dbReference type="Pfam" id="PF22157">
    <property type="entry name" value="SupH-like_C"/>
    <property type="match status" value="1"/>
</dbReference>
<dbReference type="OrthoDB" id="9806009at2"/>
<dbReference type="CDD" id="cd11334">
    <property type="entry name" value="AmyAc_TreS"/>
    <property type="match status" value="1"/>
</dbReference>
<comment type="caution">
    <text evidence="2">The sequence shown here is derived from an EMBL/GenBank/DDBJ whole genome shotgun (WGS) entry which is preliminary data.</text>
</comment>
<dbReference type="InterPro" id="IPR017853">
    <property type="entry name" value="GH"/>
</dbReference>
<dbReference type="AlphaFoldDB" id="A0A3D8LHA8"/>
<dbReference type="SUPFAM" id="SSF51445">
    <property type="entry name" value="(Trans)glycosidases"/>
    <property type="match status" value="1"/>
</dbReference>
<dbReference type="InterPro" id="IPR045857">
    <property type="entry name" value="O16G_dom_2"/>
</dbReference>
<dbReference type="InterPro" id="IPR006047">
    <property type="entry name" value="GH13_cat_dom"/>
</dbReference>
<dbReference type="GO" id="GO:0005975">
    <property type="term" value="P:carbohydrate metabolic process"/>
    <property type="evidence" value="ECO:0007669"/>
    <property type="project" value="InterPro"/>
</dbReference>
<dbReference type="Gene3D" id="3.20.20.80">
    <property type="entry name" value="Glycosidases"/>
    <property type="match status" value="1"/>
</dbReference>
<dbReference type="Gene3D" id="2.60.40.1180">
    <property type="entry name" value="Golgi alpha-mannosidase II"/>
    <property type="match status" value="1"/>
</dbReference>
<dbReference type="InterPro" id="IPR054049">
    <property type="entry name" value="SupH-like_C"/>
</dbReference>
<dbReference type="SMART" id="SM00642">
    <property type="entry name" value="Aamy"/>
    <property type="match status" value="1"/>
</dbReference>
<reference evidence="3" key="1">
    <citation type="submission" date="2018-08" db="EMBL/GenBank/DDBJ databases">
        <authorList>
            <person name="Liu Z.-W."/>
            <person name="Du Z.-J."/>
        </authorList>
    </citation>
    <scope>NUCLEOTIDE SEQUENCE [LARGE SCALE GENOMIC DNA]</scope>
    <source>
        <strain evidence="3">H4X</strain>
    </source>
</reference>
<sequence length="545" mass="62949">MDKLWYKEAVFYAVDVESFQDGNGDGVGDFKGLTSRLDYLGELGINCLWLLPFFTTPNRDNGYDVRDYYSIDARLGNLHDFSEFVAAARERKIRVLIDLIIHHTSDEHAWFQAASTDPSSKFHQYYVWQEDKPVDETENVFPGEEDSVWTYEKRAGAYYHHQFYSFEPDLNVANPEVQKEILSIIEFWLAFGIDGFRVDAATHLLRSKGIKGTAVKKPAAFLKSLREAATKKSDATILLAEADVEPEKLDFYYGKGNRFNMLFNFLLDNYLFLALAREDAKPIADYLNRPIPPADCQWANFLRNLDELDLERLTEQERQDVFDTFAPEENMRIFFRGIRRRMAPMLNGDRKYLELAYSLLFTMPGSPLLVYGDELGMGDNLDLPGRASVRTPMQWTNENTGGFSTAPLDNLFRKPITKGPFSVKKINVESQRHDSLSLLNWMKRLIMMRKNCLEIGWGAPKVLISDQPQVLVHSYDWKGNVLVFAHNLSAKPCQLSIHSREFHLRQFVDIFSDVDYEPTKEDTTQIELGGHGYRWFRVNQLKTKQ</sequence>
<keyword evidence="3" id="KW-1185">Reference proteome</keyword>
<name>A0A3D8LHA8_9BACT</name>
<accession>A0A3D8LHA8</accession>
<dbReference type="Pfam" id="PF00128">
    <property type="entry name" value="Alpha-amylase"/>
    <property type="match status" value="1"/>
</dbReference>
<feature type="domain" description="Glycosyl hydrolase family 13 catalytic" evidence="1">
    <location>
        <begin position="13"/>
        <end position="413"/>
    </location>
</feature>
<proteinExistence type="predicted"/>
<evidence type="ECO:0000259" key="1">
    <source>
        <dbReference type="SMART" id="SM00642"/>
    </source>
</evidence>
<dbReference type="SUPFAM" id="SSF51011">
    <property type="entry name" value="Glycosyl hydrolase domain"/>
    <property type="match status" value="1"/>
</dbReference>
<dbReference type="PANTHER" id="PTHR10357">
    <property type="entry name" value="ALPHA-AMYLASE FAMILY MEMBER"/>
    <property type="match status" value="1"/>
</dbReference>
<dbReference type="PANTHER" id="PTHR10357:SF219">
    <property type="entry name" value="MALTOSE ALPHA-D-GLUCOSYLTRANSFERASE"/>
    <property type="match status" value="1"/>
</dbReference>
<evidence type="ECO:0000313" key="2">
    <source>
        <dbReference type="EMBL" id="RDV16738.1"/>
    </source>
</evidence>
<dbReference type="Proteomes" id="UP000256708">
    <property type="component" value="Unassembled WGS sequence"/>
</dbReference>
<dbReference type="RefSeq" id="WP_115564012.1">
    <property type="nucleotide sequence ID" value="NZ_QRGR01000003.1"/>
</dbReference>
<evidence type="ECO:0000313" key="3">
    <source>
        <dbReference type="Proteomes" id="UP000256708"/>
    </source>
</evidence>
<organism evidence="2 3">
    <name type="scientific">Pontibacter diazotrophicus</name>
    <dbReference type="NCBI Taxonomy" id="1400979"/>
    <lineage>
        <taxon>Bacteria</taxon>
        <taxon>Pseudomonadati</taxon>
        <taxon>Bacteroidota</taxon>
        <taxon>Cytophagia</taxon>
        <taxon>Cytophagales</taxon>
        <taxon>Hymenobacteraceae</taxon>
        <taxon>Pontibacter</taxon>
    </lineage>
</organism>
<gene>
    <name evidence="2" type="ORF">DXT99_02850</name>
</gene>
<dbReference type="InterPro" id="IPR013780">
    <property type="entry name" value="Glyco_hydro_b"/>
</dbReference>